<evidence type="ECO:0000313" key="5">
    <source>
        <dbReference type="Proteomes" id="UP000337189"/>
    </source>
</evidence>
<dbReference type="GO" id="GO:0016817">
    <property type="term" value="F:hydrolase activity, acting on acid anhydrides"/>
    <property type="evidence" value="ECO:0007669"/>
    <property type="project" value="InterPro"/>
</dbReference>
<sequence length="997" mass="107989">MPTRACTGINGPNNSKLMSLHSGITTAETGGMSQIGDVERYISAMFALDPGMERESWVRVAMAAKASGIDLEHFDRWSSAADNYDAKDCAATWRSISADGRVGPGTLIQMAQEAGWRYEGQRVQLSATEIARRDAERAQRREREEGQRVAQHEAAAAHATSIWNGAKSAAKPTDVTHAYQRAKGICSNGARTGDWPVIDPDTGEIRYTVKNALLLQIRDFDKRIHSVQAIIERTGENGRTEFTKLFLPGGAKKGHFFPIGQPRQGADGRRTFIVAEGFATAGSVHEATGHGCVVAFDAGNLAPVCREIRARFPGAHILIVGDRDAEDHAQSTGSRKAADAALEVGACLFVPEWTGAGRDANDIFVRGFQHEWVDADGNHQTVNIAGPDHLQACVELALAAGPLQSEQFKQTMDGLARVSASQADDAGSAEDAVGAIQQASRADDVDPEDDTAPGENPFANNRHFRVLGVDGDAYFFFRKGRRNQILTIRTSGLSKNALMSLAPLNWWEGIMQGNFDKDAAVGFLMEAAEAAGIYDPTFTRGRGAWWDGDRMVVHLGDRLLVDGTSTELGAIRSEFLYQGGRKIVAPSDTLLSAADGTWLLEMANSFRWAKSASAPLLCGWLLLSPLCGALRWRPHAWITGGAGSGKTTILNESVRPLIPAGMDVFANGDSTEAGLRQTLRSDARPILIDESESDTEAAATKMQRILVMIRQSSSDTGAQTYRGTVGGEAQAFQVRSMALLSSIGVALDRQQDLERVTVLALRPKREGEATDVKNWPAIRAGLNKIARDKTLSARLFRRSIDMAPVIMESIDVFTEAAATFFGTAREGDQIGALLAGAWCLVNDRLPTPDEALAEIKRHDWHDYQEGKAEEQDDLIATLMGRPITRQGGVRTSVGKLVACAAGYAVEELGILPTVADSELHNFGMKVKDGFVWFHPKNAELLKLMRETKFSSDLRGRLKRIQGASTKDGIRIGEAATSGILIPLSAALSHRDSDDQTF</sequence>
<dbReference type="Pfam" id="PF13362">
    <property type="entry name" value="Toprim_3"/>
    <property type="match status" value="1"/>
</dbReference>
<feature type="domain" description="Primase C-terminal 2" evidence="2">
    <location>
        <begin position="43"/>
        <end position="111"/>
    </location>
</feature>
<proteinExistence type="predicted"/>
<evidence type="ECO:0000259" key="3">
    <source>
        <dbReference type="Pfam" id="PF13362"/>
    </source>
</evidence>
<evidence type="ECO:0000256" key="1">
    <source>
        <dbReference type="SAM" id="MobiDB-lite"/>
    </source>
</evidence>
<gene>
    <name evidence="4" type="ORF">PCO31110_02904</name>
</gene>
<protein>
    <submittedName>
        <fullName evidence="4">DNA primase</fullName>
    </submittedName>
</protein>
<name>A0A5E4VTX6_9BURK</name>
<dbReference type="Proteomes" id="UP000337189">
    <property type="component" value="Unassembled WGS sequence"/>
</dbReference>
<feature type="domain" description="Toprim" evidence="3">
    <location>
        <begin position="272"/>
        <end position="366"/>
    </location>
</feature>
<reference evidence="4 5" key="1">
    <citation type="submission" date="2019-08" db="EMBL/GenBank/DDBJ databases">
        <authorList>
            <person name="Peeters C."/>
        </authorList>
    </citation>
    <scope>NUCLEOTIDE SEQUENCE [LARGE SCALE GENOMIC DNA]</scope>
    <source>
        <strain evidence="4 5">LMG 31110</strain>
    </source>
</reference>
<dbReference type="InterPro" id="IPR014819">
    <property type="entry name" value="PriCT_2"/>
</dbReference>
<dbReference type="AlphaFoldDB" id="A0A5E4VTX6"/>
<accession>A0A5E4VTX6</accession>
<evidence type="ECO:0000313" key="4">
    <source>
        <dbReference type="EMBL" id="VVE15681.1"/>
    </source>
</evidence>
<evidence type="ECO:0000259" key="2">
    <source>
        <dbReference type="Pfam" id="PF08707"/>
    </source>
</evidence>
<feature type="region of interest" description="Disordered" evidence="1">
    <location>
        <begin position="438"/>
        <end position="460"/>
    </location>
</feature>
<dbReference type="Pfam" id="PF08707">
    <property type="entry name" value="PriCT_2"/>
    <property type="match status" value="1"/>
</dbReference>
<organism evidence="4 5">
    <name type="scientific">Pandoraea communis</name>
    <dbReference type="NCBI Taxonomy" id="2508297"/>
    <lineage>
        <taxon>Bacteria</taxon>
        <taxon>Pseudomonadati</taxon>
        <taxon>Pseudomonadota</taxon>
        <taxon>Betaproteobacteria</taxon>
        <taxon>Burkholderiales</taxon>
        <taxon>Burkholderiaceae</taxon>
        <taxon>Pandoraea</taxon>
    </lineage>
</organism>
<dbReference type="InterPro" id="IPR006171">
    <property type="entry name" value="TOPRIM_dom"/>
</dbReference>
<dbReference type="EMBL" id="CABPSJ010000003">
    <property type="protein sequence ID" value="VVE15681.1"/>
    <property type="molecule type" value="Genomic_DNA"/>
</dbReference>